<proteinExistence type="predicted"/>
<feature type="transmembrane region" description="Helical" evidence="1">
    <location>
        <begin position="30"/>
        <end position="51"/>
    </location>
</feature>
<sequence>MDFWILLGAVGSVASIIALLLPLQSRFQKLIHVAYGIAIAGFSIVAMWYWLENARIHNVERAASALLGGVRMDYTSLGFTQAALAFLEKNKDLYPDAYARAQKMCEHSNCLALSKSTDEVNLSYALQGLIRGISTLEGGS</sequence>
<dbReference type="RefSeq" id="WP_150050731.1">
    <property type="nucleotide sequence ID" value="NZ_VWPC01000011.1"/>
</dbReference>
<organism evidence="2 3">
    <name type="scientific">Pseudomonas chlororaphis</name>
    <dbReference type="NCBI Taxonomy" id="587753"/>
    <lineage>
        <taxon>Bacteria</taxon>
        <taxon>Pseudomonadati</taxon>
        <taxon>Pseudomonadota</taxon>
        <taxon>Gammaproteobacteria</taxon>
        <taxon>Pseudomonadales</taxon>
        <taxon>Pseudomonadaceae</taxon>
        <taxon>Pseudomonas</taxon>
    </lineage>
</organism>
<name>A0AB34C5S9_9PSED</name>
<dbReference type="EMBL" id="VWPC01000011">
    <property type="protein sequence ID" value="KAA5842099.1"/>
    <property type="molecule type" value="Genomic_DNA"/>
</dbReference>
<dbReference type="Proteomes" id="UP000323924">
    <property type="component" value="Unassembled WGS sequence"/>
</dbReference>
<reference evidence="2 3" key="1">
    <citation type="submission" date="2019-09" db="EMBL/GenBank/DDBJ databases">
        <authorList>
            <person name="Vacheron J."/>
            <person name="Dubost A."/>
            <person name="Prigent-Combaret C."/>
            <person name="Muller D."/>
        </authorList>
    </citation>
    <scope>NUCLEOTIDE SEQUENCE [LARGE SCALE GENOMIC DNA]</scope>
    <source>
        <strain evidence="2 3">JV497</strain>
    </source>
</reference>
<evidence type="ECO:0000313" key="2">
    <source>
        <dbReference type="EMBL" id="KAA5842099.1"/>
    </source>
</evidence>
<feature type="transmembrane region" description="Helical" evidence="1">
    <location>
        <begin position="6"/>
        <end position="23"/>
    </location>
</feature>
<evidence type="ECO:0000256" key="1">
    <source>
        <dbReference type="SAM" id="Phobius"/>
    </source>
</evidence>
<dbReference type="AlphaFoldDB" id="A0AB34C5S9"/>
<keyword evidence="1" id="KW-0812">Transmembrane</keyword>
<keyword evidence="1" id="KW-0472">Membrane</keyword>
<comment type="caution">
    <text evidence="2">The sequence shown here is derived from an EMBL/GenBank/DDBJ whole genome shotgun (WGS) entry which is preliminary data.</text>
</comment>
<protein>
    <submittedName>
        <fullName evidence="2">Uncharacterized protein</fullName>
    </submittedName>
</protein>
<keyword evidence="1" id="KW-1133">Transmembrane helix</keyword>
<evidence type="ECO:0000313" key="3">
    <source>
        <dbReference type="Proteomes" id="UP000323924"/>
    </source>
</evidence>
<gene>
    <name evidence="2" type="ORF">F2A38_12715</name>
</gene>
<accession>A0AB34C5S9</accession>